<dbReference type="Gene3D" id="2.60.40.420">
    <property type="entry name" value="Cupredoxins - blue copper proteins"/>
    <property type="match status" value="3"/>
</dbReference>
<dbReference type="EC" id="1.16.3.1" evidence="2"/>
<keyword evidence="9" id="KW-1185">Reference proteome</keyword>
<evidence type="ECO:0000256" key="4">
    <source>
        <dbReference type="ARBA" id="ARBA00023002"/>
    </source>
</evidence>
<dbReference type="Pfam" id="PF07732">
    <property type="entry name" value="Cu-oxidase_3"/>
    <property type="match status" value="1"/>
</dbReference>
<keyword evidence="4" id="KW-0560">Oxidoreductase</keyword>
<dbReference type="InterPro" id="IPR002355">
    <property type="entry name" value="Cu_oxidase_Cu_BS"/>
</dbReference>
<proteinExistence type="inferred from homology"/>
<reference evidence="8" key="4">
    <citation type="submission" date="2025-09" db="UniProtKB">
        <authorList>
            <consortium name="Ensembl"/>
        </authorList>
    </citation>
    <scope>IDENTIFICATION</scope>
</reference>
<dbReference type="Ensembl" id="ENSCINT00000002481.3">
    <property type="protein sequence ID" value="ENSCINP00000002481.3"/>
    <property type="gene ID" value="ENSCING00000001279.3"/>
</dbReference>
<feature type="domain" description="Plastocyanin-like" evidence="6">
    <location>
        <begin position="327"/>
        <end position="388"/>
    </location>
</feature>
<dbReference type="InterPro" id="IPR008972">
    <property type="entry name" value="Cupredoxin"/>
</dbReference>
<evidence type="ECO:0000313" key="9">
    <source>
        <dbReference type="Proteomes" id="UP000008144"/>
    </source>
</evidence>
<dbReference type="PANTHER" id="PTHR11709">
    <property type="entry name" value="MULTI-COPPER OXIDASE"/>
    <property type="match status" value="1"/>
</dbReference>
<keyword evidence="3" id="KW-0479">Metal-binding</keyword>
<evidence type="ECO:0000256" key="2">
    <source>
        <dbReference type="ARBA" id="ARBA00013107"/>
    </source>
</evidence>
<dbReference type="EMBL" id="EAAA01001146">
    <property type="status" value="NOT_ANNOTATED_CDS"/>
    <property type="molecule type" value="Genomic_DNA"/>
</dbReference>
<accession>F6ZVE1</accession>
<dbReference type="AlphaFoldDB" id="F6ZVE1"/>
<dbReference type="GO" id="GO:0005507">
    <property type="term" value="F:copper ion binding"/>
    <property type="evidence" value="ECO:0007669"/>
    <property type="project" value="InterPro"/>
</dbReference>
<dbReference type="InterPro" id="IPR011707">
    <property type="entry name" value="Cu-oxidase-like_N"/>
</dbReference>
<accession>A0A1W2WMB1</accession>
<feature type="domain" description="Plastocyanin-like" evidence="6">
    <location>
        <begin position="462"/>
        <end position="504"/>
    </location>
</feature>
<evidence type="ECO:0000259" key="6">
    <source>
        <dbReference type="Pfam" id="PF07731"/>
    </source>
</evidence>
<dbReference type="Proteomes" id="UP000008144">
    <property type="component" value="Chromosome 14"/>
</dbReference>
<comment type="similarity">
    <text evidence="1">Belongs to the multicopper oxidase family.</text>
</comment>
<dbReference type="Pfam" id="PF07731">
    <property type="entry name" value="Cu-oxidase_2"/>
    <property type="match status" value="2"/>
</dbReference>
<dbReference type="PROSITE" id="PS00080">
    <property type="entry name" value="MULTICOPPER_OXIDASE2"/>
    <property type="match status" value="1"/>
</dbReference>
<dbReference type="GO" id="GO:0004322">
    <property type="term" value="F:ferroxidase activity"/>
    <property type="evidence" value="ECO:0007669"/>
    <property type="project" value="UniProtKB-EC"/>
</dbReference>
<sequence>MKLRNRLGANPVNETGHNTPHKPNTTNIHTHGLHISPKGNADNVFLEVGPGQKQRYVFHIDEDHATGTFWYHPHFHGSSNFQVLSGMAGMIVVQDEYWELPEELEKCSCPNYCENDIPLVIAPTLQYSEESIPVMFGNLQRQIQDYPEFRHDQYVLSDGSTLAEWMMDPMNGMNYFTVNGQLHPNMTFTAGTMKRLRMVNAGGAHALELEVRTISGSPCEWREIALDGVYLKQPRFPRANQTLILPGGRVDWMIKCGVGEHQLFSSVKPQNNPSMAMFDRFNGLIATIHVEANDAPTWDFPSNLPQLPSNYPDLTATEQNVRKYIYEFGPEHTINRELFPADTSTQIRHKMRLREVQEWHIINMSPFLLHPLHIHVNHFQVISYNRYTGPVAVAEFDPNNFDIVRTRLVDQNGFHCQFQWQGYNPESATTDGIDMTQNLFYLGHDERYNNTQGTLGYAQVGDYMDTMPVPPHSNITIRFIPRHYRGKTVTHCHNTVHADTGMFLLTRIVRRRGSLTGARIDSNGTYPGTCHPGDWYPGVSTGDGRTLVQTSHSQPPIQPNRGSTTAHFRTWLLANYAEVLADYNRRPQFYQNKYLLEFPGRTIG</sequence>
<dbReference type="GO" id="GO:0016491">
    <property type="term" value="F:oxidoreductase activity"/>
    <property type="evidence" value="ECO:0000318"/>
    <property type="project" value="GO_Central"/>
</dbReference>
<dbReference type="HOGENOM" id="CLU_009100_3_1_1"/>
<dbReference type="OMA" id="QIVAMTH"/>
<dbReference type="CDD" id="cd13853">
    <property type="entry name" value="CuRO_1_Tth-MCO_like"/>
    <property type="match status" value="1"/>
</dbReference>
<dbReference type="SUPFAM" id="SSF49503">
    <property type="entry name" value="Cupredoxins"/>
    <property type="match status" value="3"/>
</dbReference>
<dbReference type="GeneTree" id="ENSGT00440000034776"/>
<dbReference type="InterPro" id="IPR045087">
    <property type="entry name" value="Cu-oxidase_fam"/>
</dbReference>
<dbReference type="InterPro" id="IPR011706">
    <property type="entry name" value="Cu-oxidase_C"/>
</dbReference>
<protein>
    <recommendedName>
        <fullName evidence="2">ferroxidase</fullName>
        <ecNumber evidence="2">1.16.3.1</ecNumber>
    </recommendedName>
</protein>
<reference evidence="8" key="3">
    <citation type="submission" date="2025-08" db="UniProtKB">
        <authorList>
            <consortium name="Ensembl"/>
        </authorList>
    </citation>
    <scope>IDENTIFICATION</scope>
</reference>
<dbReference type="STRING" id="7719.ENSCINP00000002481"/>
<dbReference type="InParanoid" id="F6ZVE1"/>
<evidence type="ECO:0000259" key="7">
    <source>
        <dbReference type="Pfam" id="PF07732"/>
    </source>
</evidence>
<organism evidence="8 9">
    <name type="scientific">Ciona intestinalis</name>
    <name type="common">Transparent sea squirt</name>
    <name type="synonym">Ascidia intestinalis</name>
    <dbReference type="NCBI Taxonomy" id="7719"/>
    <lineage>
        <taxon>Eukaryota</taxon>
        <taxon>Metazoa</taxon>
        <taxon>Chordata</taxon>
        <taxon>Tunicata</taxon>
        <taxon>Ascidiacea</taxon>
        <taxon>Phlebobranchia</taxon>
        <taxon>Cionidae</taxon>
        <taxon>Ciona</taxon>
    </lineage>
</organism>
<dbReference type="PANTHER" id="PTHR11709:SF518">
    <property type="entry name" value="MULTICOPPER OXIDASE"/>
    <property type="match status" value="1"/>
</dbReference>
<evidence type="ECO:0000256" key="1">
    <source>
        <dbReference type="ARBA" id="ARBA00010609"/>
    </source>
</evidence>
<feature type="compositionally biased region" description="Polar residues" evidence="5">
    <location>
        <begin position="12"/>
        <end position="25"/>
    </location>
</feature>
<reference evidence="8" key="2">
    <citation type="journal article" date="2008" name="Genome Biol.">
        <title>Improved genome assembly and evidence-based global gene model set for the chordate Ciona intestinalis: new insight into intron and operon populations.</title>
        <authorList>
            <person name="Satou Y."/>
            <person name="Mineta K."/>
            <person name="Ogasawara M."/>
            <person name="Sasakura Y."/>
            <person name="Shoguchi E."/>
            <person name="Ueno K."/>
            <person name="Yamada L."/>
            <person name="Matsumoto J."/>
            <person name="Wasserscheid J."/>
            <person name="Dewar K."/>
            <person name="Wiley G.B."/>
            <person name="Macmil S.L."/>
            <person name="Roe B.A."/>
            <person name="Zeller R.W."/>
            <person name="Hastings K.E."/>
            <person name="Lemaire P."/>
            <person name="Lindquist E."/>
            <person name="Endo T."/>
            <person name="Hotta K."/>
            <person name="Inaba K."/>
        </authorList>
    </citation>
    <scope>NUCLEOTIDE SEQUENCE [LARGE SCALE GENOMIC DNA]</scope>
    <source>
        <strain evidence="8">wild type</strain>
    </source>
</reference>
<evidence type="ECO:0000256" key="5">
    <source>
        <dbReference type="SAM" id="MobiDB-lite"/>
    </source>
</evidence>
<feature type="domain" description="Plastocyanin-like" evidence="7">
    <location>
        <begin position="23"/>
        <end position="96"/>
    </location>
</feature>
<reference evidence="9" key="1">
    <citation type="journal article" date="2002" name="Science">
        <title>The draft genome of Ciona intestinalis: insights into chordate and vertebrate origins.</title>
        <authorList>
            <person name="Dehal P."/>
            <person name="Satou Y."/>
            <person name="Campbell R.K."/>
            <person name="Chapman J."/>
            <person name="Degnan B."/>
            <person name="De Tomaso A."/>
            <person name="Davidson B."/>
            <person name="Di Gregorio A."/>
            <person name="Gelpke M."/>
            <person name="Goodstein D.M."/>
            <person name="Harafuji N."/>
            <person name="Hastings K.E."/>
            <person name="Ho I."/>
            <person name="Hotta K."/>
            <person name="Huang W."/>
            <person name="Kawashima T."/>
            <person name="Lemaire P."/>
            <person name="Martinez D."/>
            <person name="Meinertzhagen I.A."/>
            <person name="Necula S."/>
            <person name="Nonaka M."/>
            <person name="Putnam N."/>
            <person name="Rash S."/>
            <person name="Saiga H."/>
            <person name="Satake M."/>
            <person name="Terry A."/>
            <person name="Yamada L."/>
            <person name="Wang H.G."/>
            <person name="Awazu S."/>
            <person name="Azumi K."/>
            <person name="Boore J."/>
            <person name="Branno M."/>
            <person name="Chin-Bow S."/>
            <person name="DeSantis R."/>
            <person name="Doyle S."/>
            <person name="Francino P."/>
            <person name="Keys D.N."/>
            <person name="Haga S."/>
            <person name="Hayashi H."/>
            <person name="Hino K."/>
            <person name="Imai K.S."/>
            <person name="Inaba K."/>
            <person name="Kano S."/>
            <person name="Kobayashi K."/>
            <person name="Kobayashi M."/>
            <person name="Lee B.I."/>
            <person name="Makabe K.W."/>
            <person name="Manohar C."/>
            <person name="Matassi G."/>
            <person name="Medina M."/>
            <person name="Mochizuki Y."/>
            <person name="Mount S."/>
            <person name="Morishita T."/>
            <person name="Miura S."/>
            <person name="Nakayama A."/>
            <person name="Nishizaka S."/>
            <person name="Nomoto H."/>
            <person name="Ohta F."/>
            <person name="Oishi K."/>
            <person name="Rigoutsos I."/>
            <person name="Sano M."/>
            <person name="Sasaki A."/>
            <person name="Sasakura Y."/>
            <person name="Shoguchi E."/>
            <person name="Shin-i T."/>
            <person name="Spagnuolo A."/>
            <person name="Stainier D."/>
            <person name="Suzuki M.M."/>
            <person name="Tassy O."/>
            <person name="Takatori N."/>
            <person name="Tokuoka M."/>
            <person name="Yagi K."/>
            <person name="Yoshizaki F."/>
            <person name="Wada S."/>
            <person name="Zhang C."/>
            <person name="Hyatt P.D."/>
            <person name="Larimer F."/>
            <person name="Detter C."/>
            <person name="Doggett N."/>
            <person name="Glavina T."/>
            <person name="Hawkins T."/>
            <person name="Richardson P."/>
            <person name="Lucas S."/>
            <person name="Kohara Y."/>
            <person name="Levine M."/>
            <person name="Satoh N."/>
            <person name="Rokhsar D.S."/>
        </authorList>
    </citation>
    <scope>NUCLEOTIDE SEQUENCE [LARGE SCALE GENOMIC DNA]</scope>
</reference>
<evidence type="ECO:0000313" key="8">
    <source>
        <dbReference type="Ensembl" id="ENSCINP00000002481.3"/>
    </source>
</evidence>
<name>F6ZVE1_CIOIN</name>
<feature type="region of interest" description="Disordered" evidence="5">
    <location>
        <begin position="1"/>
        <end position="25"/>
    </location>
</feature>
<evidence type="ECO:0000256" key="3">
    <source>
        <dbReference type="ARBA" id="ARBA00022723"/>
    </source>
</evidence>